<feature type="region of interest" description="Disordered" evidence="7">
    <location>
        <begin position="710"/>
        <end position="734"/>
    </location>
</feature>
<dbReference type="PANTHER" id="PTHR22455:SF10">
    <property type="entry name" value="CILIA- AND FLAGELLA-ASSOCIATED PROTEIN 91"/>
    <property type="match status" value="1"/>
</dbReference>
<evidence type="ECO:0000256" key="3">
    <source>
        <dbReference type="ARBA" id="ARBA00023212"/>
    </source>
</evidence>
<evidence type="ECO:0000256" key="5">
    <source>
        <dbReference type="ARBA" id="ARBA00029468"/>
    </source>
</evidence>
<gene>
    <name evidence="9" type="ORF">PHYPO_G00208740</name>
</gene>
<evidence type="ECO:0000256" key="6">
    <source>
        <dbReference type="ARBA" id="ARBA00029555"/>
    </source>
</evidence>
<dbReference type="PANTHER" id="PTHR22455">
    <property type="entry name" value="CILIA- AND FLAGELLA-ASSOCIATED PROTEIN 91"/>
    <property type="match status" value="1"/>
</dbReference>
<comment type="caution">
    <text evidence="9">The sequence shown here is derived from an EMBL/GenBank/DDBJ whole genome shotgun (WGS) entry which is preliminary data.</text>
</comment>
<dbReference type="Pfam" id="PF14738">
    <property type="entry name" value="CFAP91"/>
    <property type="match status" value="1"/>
</dbReference>
<keyword evidence="10" id="KW-1185">Reference proteome</keyword>
<organism evidence="9 10">
    <name type="scientific">Pangasianodon hypophthalmus</name>
    <name type="common">Striped catfish</name>
    <name type="synonym">Helicophagus hypophthalmus</name>
    <dbReference type="NCBI Taxonomy" id="310915"/>
    <lineage>
        <taxon>Eukaryota</taxon>
        <taxon>Metazoa</taxon>
        <taxon>Chordata</taxon>
        <taxon>Craniata</taxon>
        <taxon>Vertebrata</taxon>
        <taxon>Euteleostomi</taxon>
        <taxon>Actinopterygii</taxon>
        <taxon>Neopterygii</taxon>
        <taxon>Teleostei</taxon>
        <taxon>Ostariophysi</taxon>
        <taxon>Siluriformes</taxon>
        <taxon>Pangasiidae</taxon>
        <taxon>Pangasianodon</taxon>
    </lineage>
</organism>
<dbReference type="GO" id="GO:0005930">
    <property type="term" value="C:axoneme"/>
    <property type="evidence" value="ECO:0007669"/>
    <property type="project" value="UniProtKB-SubCell"/>
</dbReference>
<dbReference type="InterPro" id="IPR032840">
    <property type="entry name" value="CFAP91_dom"/>
</dbReference>
<dbReference type="InterPro" id="IPR026720">
    <property type="entry name" value="CFAP91"/>
</dbReference>
<evidence type="ECO:0000256" key="7">
    <source>
        <dbReference type="SAM" id="MobiDB-lite"/>
    </source>
</evidence>
<evidence type="ECO:0000256" key="2">
    <source>
        <dbReference type="ARBA" id="ARBA00022490"/>
    </source>
</evidence>
<keyword evidence="3" id="KW-0206">Cytoskeleton</keyword>
<protein>
    <recommendedName>
        <fullName evidence="6">Cilia- and flagella-associated protein 91</fullName>
    </recommendedName>
</protein>
<evidence type="ECO:0000313" key="9">
    <source>
        <dbReference type="EMBL" id="KAB5577342.1"/>
    </source>
</evidence>
<proteinExistence type="inferred from homology"/>
<comment type="similarity">
    <text evidence="5">Belongs to the CFAP91 family.</text>
</comment>
<name>A0A5N5PCH8_PANHP</name>
<sequence>MSISITHTLHRKNEGSKGFRAQREYDYLYDPVFTVSAEMDHIRASCRAQGSVDRLRKVPEFNSMFSNLPHHPRFTLRLHAADPVPAFIDRRWRGHAEQRRETLQTLAGVLPGVQLHKPKPEDVSGADRWKFFKRPLIPFAQQIPPDVIFALPKGDPYNAQQEGSEWMESSFQRTVGVQTDYRDSEAQTDPYSPEYILRPGAAIPEILTLAPFSWGHGLPAGLDEVEMIERARKKRAWEATLPPLNDLTQLDKRKRMMDEMERKEWAFREQEIEKLQEARLALLMKFLQERESQKDKVTVQQLDERFSQRQREKEERLRKIRNNYVLSLRKLMAKRKTVEGTLMRRDIINEHFDYGSQTYAPLSRHGVFPDRHSQCDIVKSHFLESYQGLLELEAGLPPSVLEPQIKAPKPKKNKGFISRSERREIELMKTHQALKDKKVQVEEKKPLRFLYRVEKPVPRPPTPVVDVPPEGDEEKELAVIFLQKLLRGRSIQNQMLEGAEKQLELIQELRTTHSLQREEQELQRADKQVTLALQKQREIRESRMSQIQSYVDGLSGAVTGDMLDFLAKELVRLQEERRIHAFMLLAERDRRLREAEESGRRQVEERRRREEDEIFRQVMKVHQATVDLYLEDVILDSINQTAEAQAREEIHHMAEELNNVTYAMEEMRNNVQSEEIVAQLVYSFLIPDVHKVIARDRVRQSQRRHLNAARTLIHGTDSSSVSPRPLSPPTRASTSLLSQIVEQVVEASHSSDHHQENEHTD</sequence>
<dbReference type="AlphaFoldDB" id="A0A5N5PCH8"/>
<comment type="subcellular location">
    <subcellularLocation>
        <location evidence="1">Cytoplasm</location>
        <location evidence="1">Cytoskeleton</location>
        <location evidence="1">Cilium axoneme</location>
    </subcellularLocation>
</comment>
<keyword evidence="4" id="KW-0966">Cell projection</keyword>
<evidence type="ECO:0000256" key="4">
    <source>
        <dbReference type="ARBA" id="ARBA00023273"/>
    </source>
</evidence>
<feature type="domain" description="CFAP91" evidence="8">
    <location>
        <begin position="177"/>
        <end position="330"/>
    </location>
</feature>
<dbReference type="Proteomes" id="UP000327468">
    <property type="component" value="Chromosome 5"/>
</dbReference>
<keyword evidence="2" id="KW-0963">Cytoplasm</keyword>
<evidence type="ECO:0000256" key="1">
    <source>
        <dbReference type="ARBA" id="ARBA00004430"/>
    </source>
</evidence>
<accession>A0A5N5PCH8</accession>
<evidence type="ECO:0000313" key="10">
    <source>
        <dbReference type="Proteomes" id="UP000327468"/>
    </source>
</evidence>
<reference evidence="9 10" key="1">
    <citation type="submission" date="2019-06" db="EMBL/GenBank/DDBJ databases">
        <title>A chromosome-scale genome assembly of the striped catfish, Pangasianodon hypophthalmus.</title>
        <authorList>
            <person name="Wen M."/>
            <person name="Zahm M."/>
            <person name="Roques C."/>
            <person name="Cabau C."/>
            <person name="Klopp C."/>
            <person name="Donnadieu C."/>
            <person name="Jouanno E."/>
            <person name="Avarre J.-C."/>
            <person name="Campet M."/>
            <person name="Ha T.T.T."/>
            <person name="Dugue R."/>
            <person name="Lampietro C."/>
            <person name="Louis A."/>
            <person name="Herpin A."/>
            <person name="Echchiki A."/>
            <person name="Berthelot C."/>
            <person name="Parey E."/>
            <person name="Roest-Crollius H."/>
            <person name="Braasch I."/>
            <person name="Postlethwait J."/>
            <person name="Bobe J."/>
            <person name="Montfort J."/>
            <person name="Bouchez O."/>
            <person name="Begum T."/>
            <person name="Schartl M."/>
            <person name="Guiguen Y."/>
        </authorList>
    </citation>
    <scope>NUCLEOTIDE SEQUENCE [LARGE SCALE GENOMIC DNA]</scope>
    <source>
        <strain evidence="9 10">Indonesia</strain>
        <tissue evidence="9">Blood</tissue>
    </source>
</reference>
<dbReference type="EMBL" id="VFJC01000006">
    <property type="protein sequence ID" value="KAB5577342.1"/>
    <property type="molecule type" value="Genomic_DNA"/>
</dbReference>
<evidence type="ECO:0000259" key="8">
    <source>
        <dbReference type="Pfam" id="PF14738"/>
    </source>
</evidence>